<reference evidence="2 3" key="1">
    <citation type="submission" date="2020-06" db="EMBL/GenBank/DDBJ databases">
        <authorList>
            <person name="Li R."/>
            <person name="Bekaert M."/>
        </authorList>
    </citation>
    <scope>NUCLEOTIDE SEQUENCE [LARGE SCALE GENOMIC DNA]</scope>
    <source>
        <strain evidence="3">wild</strain>
    </source>
</reference>
<gene>
    <name evidence="2" type="ORF">MCOR_4787</name>
</gene>
<dbReference type="AlphaFoldDB" id="A0A6J8A7P8"/>
<feature type="compositionally biased region" description="Basic and acidic residues" evidence="1">
    <location>
        <begin position="293"/>
        <end position="323"/>
    </location>
</feature>
<dbReference type="InterPro" id="IPR035983">
    <property type="entry name" value="Hect_E3_ubiquitin_ligase"/>
</dbReference>
<feature type="compositionally biased region" description="Polar residues" evidence="1">
    <location>
        <begin position="190"/>
        <end position="204"/>
    </location>
</feature>
<name>A0A6J8A7P8_MYTCO</name>
<evidence type="ECO:0000313" key="3">
    <source>
        <dbReference type="Proteomes" id="UP000507470"/>
    </source>
</evidence>
<feature type="region of interest" description="Disordered" evidence="1">
    <location>
        <begin position="190"/>
        <end position="250"/>
    </location>
</feature>
<dbReference type="GO" id="GO:0004842">
    <property type="term" value="F:ubiquitin-protein transferase activity"/>
    <property type="evidence" value="ECO:0007669"/>
    <property type="project" value="InterPro"/>
</dbReference>
<sequence>MYNHCHLFFTITDHNSDDDFQTNLTYEERLESAIADIGLLRNYSRPAKRSRTVKQKPGPKAKVVRLRFYLLPDGSDLPKFTKPDPLIERHQNLGYGFPVMYYSNFKGKNHPVALHLSEDEFKEMLQSLFPKLMNKTFTLYTQNQRRKLTEAPFHPQHFKDLKYQGVVIIKIQDATGNFVNPTNSLTVPTSTAALTTSTQPSTSRPVPVSTHARPVPVSTPARPVPVSTPARPVPVSSPARPVLAPSTTTEHELTQATLNHQTWISSGTPVVTFNPRQYLVNEQDIDFASSLAADREKEESRQAARARRTLERTERTRQRDQRKEAIEQLQIKAVGDLHILFITSLAEDHVSLVFVLPDQTVLEKTVSKKTSSEILHLYVEACTDVVLAKLVYCGQLLVRQDSTIESLGITGNSRIIVEENLEEILDDSSSEEEPEDSEPINLLNVNDLADLETRRDRIREGLLPAINVTVKREHIIEDVLSTYRDQPDIIHHHINCTFVGEENALDLEGVTREMFSVFFMAVFMKFFIGNLHKLPRVDARTLFNGTLQIIGKIISHAYVLCNYLPQGISPLLYIFAGNGIYTDELLLQTFSAFITETDSKLVNHLLSNTNWDGLHAEIVNLISTYGGFEVPTKTTVRQSILDLAKITMTVIPCVPISKIKVGMDCYHLLWNGVTEPVIINLMDQYKPTHLKVINLISYTTSDDPTLCSLEEKVKTYFERFIRSLSNKQLLHFLKFWTSSDILCVPRLYVSFNSTQGFNRRPIANTCSATLQISRFYFSADELIEEFNMYLSHSSSAMFDSI</sequence>
<dbReference type="EMBL" id="CACVKT020000834">
    <property type="protein sequence ID" value="CAC5363318.1"/>
    <property type="molecule type" value="Genomic_DNA"/>
</dbReference>
<proteinExistence type="predicted"/>
<feature type="compositionally biased region" description="Low complexity" evidence="1">
    <location>
        <begin position="212"/>
        <end position="242"/>
    </location>
</feature>
<dbReference type="OrthoDB" id="6141057at2759"/>
<dbReference type="Proteomes" id="UP000507470">
    <property type="component" value="Unassembled WGS sequence"/>
</dbReference>
<feature type="region of interest" description="Disordered" evidence="1">
    <location>
        <begin position="291"/>
        <end position="323"/>
    </location>
</feature>
<keyword evidence="3" id="KW-1185">Reference proteome</keyword>
<dbReference type="SUPFAM" id="SSF56204">
    <property type="entry name" value="Hect, E3 ligase catalytic domain"/>
    <property type="match status" value="1"/>
</dbReference>
<evidence type="ECO:0000256" key="1">
    <source>
        <dbReference type="SAM" id="MobiDB-lite"/>
    </source>
</evidence>
<accession>A0A6J8A7P8</accession>
<dbReference type="Gene3D" id="3.90.1750.10">
    <property type="entry name" value="Hect, E3 ligase catalytic domains"/>
    <property type="match status" value="1"/>
</dbReference>
<protein>
    <recommendedName>
        <fullName evidence="4">HECT domain-containing protein</fullName>
    </recommendedName>
</protein>
<dbReference type="Gene3D" id="3.30.2410.10">
    <property type="entry name" value="Hect, E3 ligase catalytic domain"/>
    <property type="match status" value="1"/>
</dbReference>
<organism evidence="2 3">
    <name type="scientific">Mytilus coruscus</name>
    <name type="common">Sea mussel</name>
    <dbReference type="NCBI Taxonomy" id="42192"/>
    <lineage>
        <taxon>Eukaryota</taxon>
        <taxon>Metazoa</taxon>
        <taxon>Spiralia</taxon>
        <taxon>Lophotrochozoa</taxon>
        <taxon>Mollusca</taxon>
        <taxon>Bivalvia</taxon>
        <taxon>Autobranchia</taxon>
        <taxon>Pteriomorphia</taxon>
        <taxon>Mytilida</taxon>
        <taxon>Mytiloidea</taxon>
        <taxon>Mytilidae</taxon>
        <taxon>Mytilinae</taxon>
        <taxon>Mytilus</taxon>
    </lineage>
</organism>
<evidence type="ECO:0000313" key="2">
    <source>
        <dbReference type="EMBL" id="CAC5363318.1"/>
    </source>
</evidence>
<evidence type="ECO:0008006" key="4">
    <source>
        <dbReference type="Google" id="ProtNLM"/>
    </source>
</evidence>